<feature type="transmembrane region" description="Helical" evidence="6">
    <location>
        <begin position="136"/>
        <end position="157"/>
    </location>
</feature>
<feature type="transmembrane region" description="Helical" evidence="6">
    <location>
        <begin position="48"/>
        <end position="71"/>
    </location>
</feature>
<evidence type="ECO:0000256" key="5">
    <source>
        <dbReference type="ARBA" id="ARBA00038359"/>
    </source>
</evidence>
<sequence length="274" mass="30329">MADLDEDERHEIAVSYGSIIGTGLLAIIICCTRLLTRKFIIKAFSVDDWACLIALVLTTTFNSLGIAVVYNGAGRHIEHVSAQELTTWFKLYYACTCFYLIIACAVKSSLLALMWRLFPLLITHHCAYTTALLRRAGLCLFIFMTLFTISGTFVAAFQCNPPKYVYDLTYVMAADRAAHCYSPNTAYGVFLYQAVILFAIDIIIFMYPVPALWGLRMTRGKGLVSVLVFGSAVVACIAPALRFQSLSFYKSGSSDMTWFNAAEATTFACKGTAF</sequence>
<comment type="caution">
    <text evidence="8">The sequence shown here is derived from an EMBL/GenBank/DDBJ whole genome shotgun (WGS) entry which is preliminary data.</text>
</comment>
<reference evidence="8" key="1">
    <citation type="journal article" date="2020" name="Phytopathology">
        <title>Genome sequence of the chestnut blight fungus Cryphonectria parasitica EP155: A fundamental resource for an archetypical invasive plant pathogen.</title>
        <authorList>
            <person name="Crouch J.A."/>
            <person name="Dawe A."/>
            <person name="Aerts A."/>
            <person name="Barry K."/>
            <person name="Churchill A.C.L."/>
            <person name="Grimwood J."/>
            <person name="Hillman B."/>
            <person name="Milgroom M.G."/>
            <person name="Pangilinan J."/>
            <person name="Smith M."/>
            <person name="Salamov A."/>
            <person name="Schmutz J."/>
            <person name="Yadav J."/>
            <person name="Grigoriev I.V."/>
            <person name="Nuss D."/>
        </authorList>
    </citation>
    <scope>NUCLEOTIDE SEQUENCE</scope>
    <source>
        <strain evidence="8">EP155</strain>
    </source>
</reference>
<name>A0A9P4Y9H1_CRYP1</name>
<dbReference type="GeneID" id="63832248"/>
<evidence type="ECO:0000256" key="3">
    <source>
        <dbReference type="ARBA" id="ARBA00022989"/>
    </source>
</evidence>
<comment type="subcellular location">
    <subcellularLocation>
        <location evidence="1">Membrane</location>
        <topology evidence="1">Multi-pass membrane protein</topology>
    </subcellularLocation>
</comment>
<evidence type="ECO:0000313" key="8">
    <source>
        <dbReference type="EMBL" id="KAF3769434.1"/>
    </source>
</evidence>
<keyword evidence="2 6" id="KW-0812">Transmembrane</keyword>
<feature type="transmembrane region" description="Helical" evidence="6">
    <location>
        <begin position="91"/>
        <end position="115"/>
    </location>
</feature>
<dbReference type="GO" id="GO:0016020">
    <property type="term" value="C:membrane"/>
    <property type="evidence" value="ECO:0007669"/>
    <property type="project" value="UniProtKB-SubCell"/>
</dbReference>
<feature type="transmembrane region" description="Helical" evidence="6">
    <location>
        <begin position="12"/>
        <end position="36"/>
    </location>
</feature>
<dbReference type="InterPro" id="IPR049326">
    <property type="entry name" value="Rhodopsin_dom_fungi"/>
</dbReference>
<evidence type="ECO:0000313" key="9">
    <source>
        <dbReference type="Proteomes" id="UP000803844"/>
    </source>
</evidence>
<dbReference type="OrthoDB" id="5022096at2759"/>
<accession>A0A9P4Y9H1</accession>
<gene>
    <name evidence="8" type="ORF">M406DRAFT_104930</name>
</gene>
<proteinExistence type="inferred from homology"/>
<dbReference type="PANTHER" id="PTHR33048">
    <property type="entry name" value="PTH11-LIKE INTEGRAL MEMBRANE PROTEIN (AFU_ORTHOLOGUE AFUA_5G11245)"/>
    <property type="match status" value="1"/>
</dbReference>
<dbReference type="EMBL" id="MU032344">
    <property type="protein sequence ID" value="KAF3769434.1"/>
    <property type="molecule type" value="Genomic_DNA"/>
</dbReference>
<dbReference type="RefSeq" id="XP_040780395.1">
    <property type="nucleotide sequence ID" value="XM_040915119.1"/>
</dbReference>
<evidence type="ECO:0000259" key="7">
    <source>
        <dbReference type="Pfam" id="PF20684"/>
    </source>
</evidence>
<comment type="similarity">
    <text evidence="5">Belongs to the SAT4 family.</text>
</comment>
<organism evidence="8 9">
    <name type="scientific">Cryphonectria parasitica (strain ATCC 38755 / EP155)</name>
    <dbReference type="NCBI Taxonomy" id="660469"/>
    <lineage>
        <taxon>Eukaryota</taxon>
        <taxon>Fungi</taxon>
        <taxon>Dikarya</taxon>
        <taxon>Ascomycota</taxon>
        <taxon>Pezizomycotina</taxon>
        <taxon>Sordariomycetes</taxon>
        <taxon>Sordariomycetidae</taxon>
        <taxon>Diaporthales</taxon>
        <taxon>Cryphonectriaceae</taxon>
        <taxon>Cryphonectria-Endothia species complex</taxon>
        <taxon>Cryphonectria</taxon>
    </lineage>
</organism>
<evidence type="ECO:0000256" key="6">
    <source>
        <dbReference type="SAM" id="Phobius"/>
    </source>
</evidence>
<feature type="domain" description="Rhodopsin" evidence="7">
    <location>
        <begin position="33"/>
        <end position="261"/>
    </location>
</feature>
<feature type="transmembrane region" description="Helical" evidence="6">
    <location>
        <begin position="190"/>
        <end position="215"/>
    </location>
</feature>
<keyword evidence="3 6" id="KW-1133">Transmembrane helix</keyword>
<dbReference type="InterPro" id="IPR052337">
    <property type="entry name" value="SAT4-like"/>
</dbReference>
<evidence type="ECO:0000256" key="4">
    <source>
        <dbReference type="ARBA" id="ARBA00023136"/>
    </source>
</evidence>
<dbReference type="Pfam" id="PF20684">
    <property type="entry name" value="Fung_rhodopsin"/>
    <property type="match status" value="1"/>
</dbReference>
<protein>
    <recommendedName>
        <fullName evidence="7">Rhodopsin domain-containing protein</fullName>
    </recommendedName>
</protein>
<keyword evidence="9" id="KW-1185">Reference proteome</keyword>
<dbReference type="Proteomes" id="UP000803844">
    <property type="component" value="Unassembled WGS sequence"/>
</dbReference>
<evidence type="ECO:0000256" key="2">
    <source>
        <dbReference type="ARBA" id="ARBA00022692"/>
    </source>
</evidence>
<dbReference type="PANTHER" id="PTHR33048:SF108">
    <property type="entry name" value="INTEGRAL MEMBRANE PROTEIN"/>
    <property type="match status" value="1"/>
</dbReference>
<keyword evidence="4 6" id="KW-0472">Membrane</keyword>
<dbReference type="AlphaFoldDB" id="A0A9P4Y9H1"/>
<evidence type="ECO:0000256" key="1">
    <source>
        <dbReference type="ARBA" id="ARBA00004141"/>
    </source>
</evidence>
<feature type="transmembrane region" description="Helical" evidence="6">
    <location>
        <begin position="222"/>
        <end position="241"/>
    </location>
</feature>